<comment type="caution">
    <text evidence="5">The sequence shown here is derived from an EMBL/GenBank/DDBJ whole genome shotgun (WGS) entry which is preliminary data.</text>
</comment>
<reference evidence="5 6" key="1">
    <citation type="journal article" date="2024" name="BMC Biol.">
        <title>Comparative genomics of Ascetosporea gives new insight into the evolutionary basis for animal parasitism in Rhizaria.</title>
        <authorList>
            <person name="Hiltunen Thoren M."/>
            <person name="Onut-Brannstrom I."/>
            <person name="Alfjorden A."/>
            <person name="Peckova H."/>
            <person name="Swords F."/>
            <person name="Hooper C."/>
            <person name="Holzer A.S."/>
            <person name="Bass D."/>
            <person name="Burki F."/>
        </authorList>
    </citation>
    <scope>NUCLEOTIDE SEQUENCE [LARGE SCALE GENOMIC DNA]</scope>
    <source>
        <strain evidence="5">20-A016</strain>
    </source>
</reference>
<dbReference type="SUPFAM" id="SSF52540">
    <property type="entry name" value="P-loop containing nucleoside triphosphate hydrolases"/>
    <property type="match status" value="1"/>
</dbReference>
<evidence type="ECO:0000256" key="2">
    <source>
        <dbReference type="ARBA" id="ARBA00022840"/>
    </source>
</evidence>
<dbReference type="InterPro" id="IPR032501">
    <property type="entry name" value="Prot_ATP_ID_OB_2nd"/>
</dbReference>
<dbReference type="InterPro" id="IPR050221">
    <property type="entry name" value="26S_Proteasome_ATPase"/>
</dbReference>
<accession>A0ABV2ALF9</accession>
<organism evidence="5 6">
    <name type="scientific">Bonamia ostreae</name>
    <dbReference type="NCBI Taxonomy" id="126728"/>
    <lineage>
        <taxon>Eukaryota</taxon>
        <taxon>Sar</taxon>
        <taxon>Rhizaria</taxon>
        <taxon>Endomyxa</taxon>
        <taxon>Ascetosporea</taxon>
        <taxon>Haplosporida</taxon>
        <taxon>Bonamia</taxon>
    </lineage>
</organism>
<dbReference type="Proteomes" id="UP001439008">
    <property type="component" value="Unassembled WGS sequence"/>
</dbReference>
<keyword evidence="2" id="KW-0067">ATP-binding</keyword>
<dbReference type="Gene3D" id="2.40.50.140">
    <property type="entry name" value="Nucleic acid-binding proteins"/>
    <property type="match status" value="1"/>
</dbReference>
<dbReference type="InterPro" id="IPR012340">
    <property type="entry name" value="NA-bd_OB-fold"/>
</dbReference>
<evidence type="ECO:0000313" key="6">
    <source>
        <dbReference type="Proteomes" id="UP001439008"/>
    </source>
</evidence>
<dbReference type="Pfam" id="PF16450">
    <property type="entry name" value="Prot_ATP_ID_OB_C"/>
    <property type="match status" value="1"/>
</dbReference>
<dbReference type="InterPro" id="IPR027417">
    <property type="entry name" value="P-loop_NTPase"/>
</dbReference>
<keyword evidence="6" id="KW-1185">Reference proteome</keyword>
<proteinExistence type="predicted"/>
<feature type="domain" description="ATPase AAA-type core" evidence="3">
    <location>
        <begin position="202"/>
        <end position="267"/>
    </location>
</feature>
<name>A0ABV2ALF9_9EUKA</name>
<protein>
    <submittedName>
        <fullName evidence="5">Uncharacterized protein</fullName>
    </submittedName>
</protein>
<dbReference type="Pfam" id="PF00004">
    <property type="entry name" value="AAA"/>
    <property type="match status" value="1"/>
</dbReference>
<dbReference type="EMBL" id="JBDODL010000608">
    <property type="protein sequence ID" value="MES1920319.1"/>
    <property type="molecule type" value="Genomic_DNA"/>
</dbReference>
<sequence>MSNIAVRPICEESHLFAKKSLLLKEGISIIGTPSPKTNSAFLGGVHKETMLKQVNVRREYIAAECLNLRREMSNATEEVKRIQSVPLAVGQFGEMIDSERALIHANSGQTYLSRVLSTIPRERLKTNAPVALHRHSSAVVKVLEPHVDAAVSAVTITKRPEVTFADVGGLDAQKQEVREAVELPLTHAELYRSVGIEAPRGVLLYGPPGTGKTMMAKAVANSAKATFISVVGSEFVQKYIGEGARMVRSVFQMAKENSENGAIIFIEFPT</sequence>
<evidence type="ECO:0000313" key="5">
    <source>
        <dbReference type="EMBL" id="MES1920319.1"/>
    </source>
</evidence>
<keyword evidence="1" id="KW-0547">Nucleotide-binding</keyword>
<dbReference type="InterPro" id="IPR003959">
    <property type="entry name" value="ATPase_AAA_core"/>
</dbReference>
<dbReference type="Gene3D" id="3.40.50.300">
    <property type="entry name" value="P-loop containing nucleotide triphosphate hydrolases"/>
    <property type="match status" value="1"/>
</dbReference>
<evidence type="ECO:0000256" key="1">
    <source>
        <dbReference type="ARBA" id="ARBA00022741"/>
    </source>
</evidence>
<feature type="domain" description="Proteasomal ATPase second OB" evidence="4">
    <location>
        <begin position="89"/>
        <end position="144"/>
    </location>
</feature>
<evidence type="ECO:0000259" key="3">
    <source>
        <dbReference type="Pfam" id="PF00004"/>
    </source>
</evidence>
<gene>
    <name evidence="5" type="ORF">MHBO_002002</name>
</gene>
<dbReference type="PANTHER" id="PTHR23073">
    <property type="entry name" value="26S PROTEASOME REGULATORY SUBUNIT"/>
    <property type="match status" value="1"/>
</dbReference>
<evidence type="ECO:0000259" key="4">
    <source>
        <dbReference type="Pfam" id="PF16450"/>
    </source>
</evidence>